<organism evidence="1 2">
    <name type="scientific">Dovyalis caffra</name>
    <dbReference type="NCBI Taxonomy" id="77055"/>
    <lineage>
        <taxon>Eukaryota</taxon>
        <taxon>Viridiplantae</taxon>
        <taxon>Streptophyta</taxon>
        <taxon>Embryophyta</taxon>
        <taxon>Tracheophyta</taxon>
        <taxon>Spermatophyta</taxon>
        <taxon>Magnoliopsida</taxon>
        <taxon>eudicotyledons</taxon>
        <taxon>Gunneridae</taxon>
        <taxon>Pentapetalae</taxon>
        <taxon>rosids</taxon>
        <taxon>fabids</taxon>
        <taxon>Malpighiales</taxon>
        <taxon>Salicaceae</taxon>
        <taxon>Flacourtieae</taxon>
        <taxon>Dovyalis</taxon>
    </lineage>
</organism>
<name>A0AAV1RN90_9ROSI</name>
<sequence>MGNDFGKPTVYFTRVEEARRRKDISELISDPLDEGPGHSDCYVRPNSTRLYSSKFHSKKQPPSVPYPVPSPVPTQVIVSAAMCLVSDKTGCSNLTYAASQTQ</sequence>
<feature type="non-terminal residue" evidence="1">
    <location>
        <position position="102"/>
    </location>
</feature>
<comment type="caution">
    <text evidence="1">The sequence shown here is derived from an EMBL/GenBank/DDBJ whole genome shotgun (WGS) entry which is preliminary data.</text>
</comment>
<dbReference type="Proteomes" id="UP001314170">
    <property type="component" value="Unassembled WGS sequence"/>
</dbReference>
<accession>A0AAV1RN90</accession>
<dbReference type="EMBL" id="CAWUPB010001009">
    <property type="protein sequence ID" value="CAK7336714.1"/>
    <property type="molecule type" value="Genomic_DNA"/>
</dbReference>
<gene>
    <name evidence="1" type="ORF">DCAF_LOCUS11725</name>
</gene>
<evidence type="ECO:0000313" key="2">
    <source>
        <dbReference type="Proteomes" id="UP001314170"/>
    </source>
</evidence>
<protein>
    <submittedName>
        <fullName evidence="1">Uncharacterized protein</fullName>
    </submittedName>
</protein>
<reference evidence="1 2" key="1">
    <citation type="submission" date="2024-01" db="EMBL/GenBank/DDBJ databases">
        <authorList>
            <person name="Waweru B."/>
        </authorList>
    </citation>
    <scope>NUCLEOTIDE SEQUENCE [LARGE SCALE GENOMIC DNA]</scope>
</reference>
<evidence type="ECO:0000313" key="1">
    <source>
        <dbReference type="EMBL" id="CAK7336714.1"/>
    </source>
</evidence>
<dbReference type="AlphaFoldDB" id="A0AAV1RN90"/>
<keyword evidence="2" id="KW-1185">Reference proteome</keyword>
<proteinExistence type="predicted"/>